<reference evidence="2" key="2">
    <citation type="submission" date="2020-09" db="EMBL/GenBank/DDBJ databases">
        <authorList>
            <person name="Sun Q."/>
            <person name="Ohkuma M."/>
        </authorList>
    </citation>
    <scope>NUCLEOTIDE SEQUENCE</scope>
    <source>
        <strain evidence="2">JCM 16108</strain>
    </source>
</reference>
<dbReference type="RefSeq" id="WP_188870720.1">
    <property type="nucleotide sequence ID" value="NZ_BMOO01000002.1"/>
</dbReference>
<dbReference type="AlphaFoldDB" id="A0A830FXV2"/>
<proteinExistence type="predicted"/>
<dbReference type="Pfam" id="PF26241">
    <property type="entry name" value="Cas_Csc1"/>
    <property type="match status" value="1"/>
</dbReference>
<accession>A0A830FXV2</accession>
<protein>
    <submittedName>
        <fullName evidence="3">CRISPR-associated protein Csc1</fullName>
    </submittedName>
</protein>
<organism evidence="2 4">
    <name type="scientific">Halarchaeum rubridurum</name>
    <dbReference type="NCBI Taxonomy" id="489911"/>
    <lineage>
        <taxon>Archaea</taxon>
        <taxon>Methanobacteriati</taxon>
        <taxon>Methanobacteriota</taxon>
        <taxon>Stenosarchaea group</taxon>
        <taxon>Halobacteria</taxon>
        <taxon>Halobacteriales</taxon>
        <taxon>Halobacteriaceae</taxon>
    </lineage>
</organism>
<feature type="compositionally biased region" description="Acidic residues" evidence="1">
    <location>
        <begin position="222"/>
        <end position="235"/>
    </location>
</feature>
<feature type="region of interest" description="Disordered" evidence="1">
    <location>
        <begin position="215"/>
        <end position="250"/>
    </location>
</feature>
<dbReference type="NCBIfam" id="TIGR03159">
    <property type="entry name" value="cas_Csc1"/>
    <property type="match status" value="1"/>
</dbReference>
<reference evidence="3" key="3">
    <citation type="submission" date="2021-03" db="EMBL/GenBank/DDBJ databases">
        <title>Genomic Encyclopedia of Type Strains, Phase IV (KMG-IV): sequencing the most valuable type-strain genomes for metagenomic binning, comparative biology and taxonomic classification.</title>
        <authorList>
            <person name="Goeker M."/>
        </authorList>
    </citation>
    <scope>NUCLEOTIDE SEQUENCE</scope>
    <source>
        <strain evidence="3">DSM 22443</strain>
    </source>
</reference>
<evidence type="ECO:0000256" key="1">
    <source>
        <dbReference type="SAM" id="MobiDB-lite"/>
    </source>
</evidence>
<name>A0A830FXV2_9EURY</name>
<dbReference type="EMBL" id="BMOO01000002">
    <property type="protein sequence ID" value="GGM62814.1"/>
    <property type="molecule type" value="Genomic_DNA"/>
</dbReference>
<gene>
    <name evidence="2" type="ORF">GCM10009017_11210</name>
    <name evidence="3" type="ORF">J2752_001573</name>
</gene>
<dbReference type="OrthoDB" id="259743at2157"/>
<evidence type="ECO:0000313" key="3">
    <source>
        <dbReference type="EMBL" id="MBP1954661.1"/>
    </source>
</evidence>
<dbReference type="InterPro" id="IPR017576">
    <property type="entry name" value="CRISPR-assoc_prot_Csc1"/>
</dbReference>
<evidence type="ECO:0000313" key="4">
    <source>
        <dbReference type="Proteomes" id="UP000614609"/>
    </source>
</evidence>
<dbReference type="Proteomes" id="UP000614609">
    <property type="component" value="Unassembled WGS sequence"/>
</dbReference>
<evidence type="ECO:0000313" key="2">
    <source>
        <dbReference type="EMBL" id="GGM62814.1"/>
    </source>
</evidence>
<sequence length="250" mass="27173">MTAALEVTLRTQGEVWFASREVGRLADTEPYFLNTALYYALGLASGRYVDRSFEPTYLDDTDAVADELYVTPATPSDSPGTGLANRITSTYNTSSDDYATINYAATDDENTDASRNLPTYGRRRVLGHGNELTCYIVGRGLDAGELDARVPGYVRLGKKRGKARVETEPLTVSEGSGGFDLGHPIGAYDTALTPVGNLVTKRMRPTPLVMQASYEGSYLELETPDGDDEDGEDDDGVRLPADATFLETKR</sequence>
<dbReference type="EMBL" id="JAGGKO010000002">
    <property type="protein sequence ID" value="MBP1954661.1"/>
    <property type="molecule type" value="Genomic_DNA"/>
</dbReference>
<reference evidence="2" key="1">
    <citation type="journal article" date="2014" name="Int. J. Syst. Evol. Microbiol.">
        <title>Complete genome sequence of Corynebacterium casei LMG S-19264T (=DSM 44701T), isolated from a smear-ripened cheese.</title>
        <authorList>
            <consortium name="US DOE Joint Genome Institute (JGI-PGF)"/>
            <person name="Walter F."/>
            <person name="Albersmeier A."/>
            <person name="Kalinowski J."/>
            <person name="Ruckert C."/>
        </authorList>
    </citation>
    <scope>NUCLEOTIDE SEQUENCE</scope>
    <source>
        <strain evidence="2">JCM 16108</strain>
    </source>
</reference>
<keyword evidence="4" id="KW-1185">Reference proteome</keyword>
<comment type="caution">
    <text evidence="2">The sequence shown here is derived from an EMBL/GenBank/DDBJ whole genome shotgun (WGS) entry which is preliminary data.</text>
</comment>
<dbReference type="Proteomes" id="UP000765891">
    <property type="component" value="Unassembled WGS sequence"/>
</dbReference>